<keyword evidence="3" id="KW-0812">Transmembrane</keyword>
<evidence type="ECO:0000256" key="2">
    <source>
        <dbReference type="SAM" id="MobiDB-lite"/>
    </source>
</evidence>
<keyword evidence="3" id="KW-1133">Transmembrane helix</keyword>
<dbReference type="SUPFAM" id="SSF57850">
    <property type="entry name" value="RING/U-box"/>
    <property type="match status" value="1"/>
</dbReference>
<reference evidence="5 6" key="1">
    <citation type="submission" date="2022-12" db="EMBL/GenBank/DDBJ databases">
        <title>Genomic features and morphological characterization of a novel Knufia sp. strain isolated from spacecraft assembly facility.</title>
        <authorList>
            <person name="Teixeira M."/>
            <person name="Chander A.M."/>
            <person name="Stajich J.E."/>
            <person name="Venkateswaran K."/>
        </authorList>
    </citation>
    <scope>NUCLEOTIDE SEQUENCE [LARGE SCALE GENOMIC DNA]</scope>
    <source>
        <strain evidence="5 6">FJI-L2-BK-P2</strain>
    </source>
</reference>
<dbReference type="CDD" id="cd16473">
    <property type="entry name" value="RING-H2_RNF103"/>
    <property type="match status" value="1"/>
</dbReference>
<feature type="region of interest" description="Disordered" evidence="2">
    <location>
        <begin position="301"/>
        <end position="332"/>
    </location>
</feature>
<dbReference type="GO" id="GO:0005737">
    <property type="term" value="C:cytoplasm"/>
    <property type="evidence" value="ECO:0007669"/>
    <property type="project" value="TreeGrafter"/>
</dbReference>
<dbReference type="AlphaFoldDB" id="A0AAN8F7F1"/>
<dbReference type="InterPro" id="IPR051826">
    <property type="entry name" value="E3_ubiquitin-ligase_domain"/>
</dbReference>
<name>A0AAN8F7F1_9EURO</name>
<dbReference type="EMBL" id="JAKLMC020000013">
    <property type="protein sequence ID" value="KAK5952796.1"/>
    <property type="molecule type" value="Genomic_DNA"/>
</dbReference>
<sequence>MSANDVQVVTIIVPNPEYDNSKSARIINSDLGYSLRLSNAFTTLSSNNPNNYDAIEGLLYVPTLSPDVAPACAGSNDTIPANVTTITDFPSNQDYPFTAVFPWTTSMECTEAYLAQARSDAVRGAITFQPSTSTPDAVADVGDDSWTLADGGHWKSDNQFPIYAISYTAASQILNQLALYSGNMTEVPNGDLLANQFDPRDYPRLFAHIDLQGGTNVPSLWIFLIIVLAVLLGIVIIASIVMHIIQRHQRNVLQRRLERGEVDLESLGIKKMNVPQELIDKMPKYTFTAAAAPEVEAPAPAPAAVLAEKTSKRSSNPTQQQSQSQSHQHQHETSFSQTTCPICLDDFTPHTSTVRELPCLHIFHPECIDLFLRDNSSLCPMCKKSALPAGYCPVKVTNLMVRRERLVRRMRERRRAGMAAAAARAAGDEPIPTNRAGHASLWLQRRLRVGAGHPVAPPPEGGSAASNTRPDIARIRSDHALSDMRTTDVEMGQLNPAEPRDTRRETIAVPSDIAAQGPAARRAWRRERLARQQDEAYHVDEATARQADVGRPLWRRVVGRVAPGFD</sequence>
<keyword evidence="1" id="KW-0862">Zinc</keyword>
<keyword evidence="3" id="KW-0472">Membrane</keyword>
<dbReference type="GO" id="GO:0006511">
    <property type="term" value="P:ubiquitin-dependent protein catabolic process"/>
    <property type="evidence" value="ECO:0007669"/>
    <property type="project" value="TreeGrafter"/>
</dbReference>
<dbReference type="PROSITE" id="PS50089">
    <property type="entry name" value="ZF_RING_2"/>
    <property type="match status" value="1"/>
</dbReference>
<gene>
    <name evidence="5" type="ORF">OHC33_005915</name>
</gene>
<keyword evidence="1" id="KW-0863">Zinc-finger</keyword>
<dbReference type="SMART" id="SM00184">
    <property type="entry name" value="RING"/>
    <property type="match status" value="1"/>
</dbReference>
<proteinExistence type="predicted"/>
<accession>A0AAN8F7F1</accession>
<keyword evidence="6" id="KW-1185">Reference proteome</keyword>
<dbReference type="InterPro" id="IPR013083">
    <property type="entry name" value="Znf_RING/FYVE/PHD"/>
</dbReference>
<dbReference type="GO" id="GO:0061630">
    <property type="term" value="F:ubiquitin protein ligase activity"/>
    <property type="evidence" value="ECO:0007669"/>
    <property type="project" value="TreeGrafter"/>
</dbReference>
<organism evidence="5 6">
    <name type="scientific">Knufia fluminis</name>
    <dbReference type="NCBI Taxonomy" id="191047"/>
    <lineage>
        <taxon>Eukaryota</taxon>
        <taxon>Fungi</taxon>
        <taxon>Dikarya</taxon>
        <taxon>Ascomycota</taxon>
        <taxon>Pezizomycotina</taxon>
        <taxon>Eurotiomycetes</taxon>
        <taxon>Chaetothyriomycetidae</taxon>
        <taxon>Chaetothyriales</taxon>
        <taxon>Trichomeriaceae</taxon>
        <taxon>Knufia</taxon>
    </lineage>
</organism>
<feature type="domain" description="RING-type" evidence="4">
    <location>
        <begin position="340"/>
        <end position="383"/>
    </location>
</feature>
<dbReference type="InterPro" id="IPR001841">
    <property type="entry name" value="Znf_RING"/>
</dbReference>
<evidence type="ECO:0000313" key="5">
    <source>
        <dbReference type="EMBL" id="KAK5952796.1"/>
    </source>
</evidence>
<dbReference type="Gene3D" id="3.30.40.10">
    <property type="entry name" value="Zinc/RING finger domain, C3HC4 (zinc finger)"/>
    <property type="match status" value="1"/>
</dbReference>
<keyword evidence="1" id="KW-0479">Metal-binding</keyword>
<dbReference type="Pfam" id="PF13639">
    <property type="entry name" value="zf-RING_2"/>
    <property type="match status" value="1"/>
</dbReference>
<evidence type="ECO:0000259" key="4">
    <source>
        <dbReference type="PROSITE" id="PS50089"/>
    </source>
</evidence>
<comment type="caution">
    <text evidence="5">The sequence shown here is derived from an EMBL/GenBank/DDBJ whole genome shotgun (WGS) entry which is preliminary data.</text>
</comment>
<dbReference type="PANTHER" id="PTHR22765">
    <property type="entry name" value="RING FINGER AND PROTEASE ASSOCIATED DOMAIN-CONTAINING"/>
    <property type="match status" value="1"/>
</dbReference>
<evidence type="ECO:0000256" key="1">
    <source>
        <dbReference type="PROSITE-ProRule" id="PRU00175"/>
    </source>
</evidence>
<dbReference type="Proteomes" id="UP001316803">
    <property type="component" value="Unassembled WGS sequence"/>
</dbReference>
<dbReference type="GO" id="GO:0008270">
    <property type="term" value="F:zinc ion binding"/>
    <property type="evidence" value="ECO:0007669"/>
    <property type="project" value="UniProtKB-KW"/>
</dbReference>
<evidence type="ECO:0000256" key="3">
    <source>
        <dbReference type="SAM" id="Phobius"/>
    </source>
</evidence>
<evidence type="ECO:0000313" key="6">
    <source>
        <dbReference type="Proteomes" id="UP001316803"/>
    </source>
</evidence>
<feature type="transmembrane region" description="Helical" evidence="3">
    <location>
        <begin position="220"/>
        <end position="245"/>
    </location>
</feature>
<protein>
    <recommendedName>
        <fullName evidence="4">RING-type domain-containing protein</fullName>
    </recommendedName>
</protein>
<dbReference type="PANTHER" id="PTHR22765:SF416">
    <property type="entry name" value="E3 UBIQUITIN-PROTEIN LIGASE GODZILLA"/>
    <property type="match status" value="1"/>
</dbReference>